<dbReference type="PANTHER" id="PTHR14083:SF0">
    <property type="entry name" value="YIP1D-INTERACTING FACTOR 1, ISOFORM C"/>
    <property type="match status" value="1"/>
</dbReference>
<evidence type="ECO:0000256" key="2">
    <source>
        <dbReference type="ARBA" id="ARBA00004653"/>
    </source>
</evidence>
<keyword evidence="7" id="KW-0653">Protein transport</keyword>
<dbReference type="OrthoDB" id="337750at2759"/>
<dbReference type="GO" id="GO:0000139">
    <property type="term" value="C:Golgi membrane"/>
    <property type="evidence" value="ECO:0007669"/>
    <property type="project" value="UniProtKB-SubCell"/>
</dbReference>
<feature type="compositionally biased region" description="Polar residues" evidence="11">
    <location>
        <begin position="39"/>
        <end position="52"/>
    </location>
</feature>
<organism evidence="13 14">
    <name type="scientific">Bathycoccus prasinos</name>
    <dbReference type="NCBI Taxonomy" id="41875"/>
    <lineage>
        <taxon>Eukaryota</taxon>
        <taxon>Viridiplantae</taxon>
        <taxon>Chlorophyta</taxon>
        <taxon>Mamiellophyceae</taxon>
        <taxon>Mamiellales</taxon>
        <taxon>Bathycoccaceae</taxon>
        <taxon>Bathycoccus</taxon>
    </lineage>
</organism>
<dbReference type="Proteomes" id="UP000198341">
    <property type="component" value="Chromosome 11"/>
</dbReference>
<evidence type="ECO:0000256" key="7">
    <source>
        <dbReference type="ARBA" id="ARBA00022927"/>
    </source>
</evidence>
<keyword evidence="9" id="KW-0333">Golgi apparatus</keyword>
<dbReference type="GO" id="GO:0005793">
    <property type="term" value="C:endoplasmic reticulum-Golgi intermediate compartment"/>
    <property type="evidence" value="ECO:0007669"/>
    <property type="project" value="TreeGrafter"/>
</dbReference>
<dbReference type="GO" id="GO:0006888">
    <property type="term" value="P:endoplasmic reticulum to Golgi vesicle-mediated transport"/>
    <property type="evidence" value="ECO:0007669"/>
    <property type="project" value="InterPro"/>
</dbReference>
<feature type="transmembrane region" description="Helical" evidence="12">
    <location>
        <begin position="291"/>
        <end position="309"/>
    </location>
</feature>
<comment type="similarity">
    <text evidence="3">Belongs to the YIF1 family.</text>
</comment>
<evidence type="ECO:0000256" key="12">
    <source>
        <dbReference type="SAM" id="Phobius"/>
    </source>
</evidence>
<accession>K8EKD2</accession>
<keyword evidence="8 12" id="KW-1133">Transmembrane helix</keyword>
<name>K8EKD2_9CHLO</name>
<keyword evidence="4" id="KW-0813">Transport</keyword>
<evidence type="ECO:0000313" key="13">
    <source>
        <dbReference type="EMBL" id="CCO18414.1"/>
    </source>
</evidence>
<evidence type="ECO:0000256" key="9">
    <source>
        <dbReference type="ARBA" id="ARBA00023034"/>
    </source>
</evidence>
<dbReference type="InterPro" id="IPR005578">
    <property type="entry name" value="Yif1_fam"/>
</dbReference>
<evidence type="ECO:0000256" key="3">
    <source>
        <dbReference type="ARBA" id="ARBA00009727"/>
    </source>
</evidence>
<evidence type="ECO:0000256" key="11">
    <source>
        <dbReference type="SAM" id="MobiDB-lite"/>
    </source>
</evidence>
<evidence type="ECO:0000256" key="6">
    <source>
        <dbReference type="ARBA" id="ARBA00022824"/>
    </source>
</evidence>
<feature type="transmembrane region" description="Helical" evidence="12">
    <location>
        <begin position="235"/>
        <end position="253"/>
    </location>
</feature>
<keyword evidence="6" id="KW-0256">Endoplasmic reticulum</keyword>
<dbReference type="KEGG" id="bpg:Bathy11g00670"/>
<comment type="subcellular location">
    <subcellularLocation>
        <location evidence="1">Endoplasmic reticulum membrane</location>
        <topology evidence="1">Multi-pass membrane protein</topology>
    </subcellularLocation>
    <subcellularLocation>
        <location evidence="2">Golgi apparatus membrane</location>
        <topology evidence="2">Multi-pass membrane protein</topology>
    </subcellularLocation>
</comment>
<evidence type="ECO:0000256" key="5">
    <source>
        <dbReference type="ARBA" id="ARBA00022692"/>
    </source>
</evidence>
<dbReference type="GO" id="GO:0005789">
    <property type="term" value="C:endoplasmic reticulum membrane"/>
    <property type="evidence" value="ECO:0007669"/>
    <property type="project" value="UniProtKB-SubCell"/>
</dbReference>
<gene>
    <name evidence="13" type="ordered locus">Bathy11g00670</name>
</gene>
<dbReference type="GO" id="GO:0030134">
    <property type="term" value="C:COPII-coated ER to Golgi transport vesicle"/>
    <property type="evidence" value="ECO:0007669"/>
    <property type="project" value="TreeGrafter"/>
</dbReference>
<dbReference type="AlphaFoldDB" id="K8EKD2"/>
<dbReference type="STRING" id="41875.K8EKD2"/>
<dbReference type="Pfam" id="PF03878">
    <property type="entry name" value="YIF1"/>
    <property type="match status" value="1"/>
</dbReference>
<dbReference type="GeneID" id="19012753"/>
<feature type="compositionally biased region" description="Low complexity" evidence="11">
    <location>
        <begin position="17"/>
        <end position="32"/>
    </location>
</feature>
<dbReference type="GO" id="GO:0015031">
    <property type="term" value="P:protein transport"/>
    <property type="evidence" value="ECO:0007669"/>
    <property type="project" value="UniProtKB-KW"/>
</dbReference>
<evidence type="ECO:0000256" key="8">
    <source>
        <dbReference type="ARBA" id="ARBA00022989"/>
    </source>
</evidence>
<dbReference type="eggNOG" id="KOG3094">
    <property type="taxonomic scope" value="Eukaryota"/>
</dbReference>
<sequence>MSGGGWPPAAENPPVMHQQQQQQNFQHYQHGQMSPGNHVPTNQHWGNNSVGENTFFPTSPNSLARAGLGAYGEKLVSSGSNFMQRYFTSEGIRVYFDVTETYCFHKIRLVLCPFLARGSWARVSENVHSVGTRYKPPRSDVHAPDLFIPFCSYWTYVLLSCFRQSFIFSNFTPDSVAKHAWWASLAWFCHWLFLVISLRSCGAGNTASSLDILSYTGYTFLLASCGLFAKSIKGWFGWTSIAWGSLASSIFIVKTMKRITFSEARNRASQNNGGSGYNSTGGYSQSKGTNYVFLVAACVQFPLQLFLISRM</sequence>
<evidence type="ECO:0000256" key="10">
    <source>
        <dbReference type="ARBA" id="ARBA00023136"/>
    </source>
</evidence>
<feature type="region of interest" description="Disordered" evidence="11">
    <location>
        <begin position="1"/>
        <end position="52"/>
    </location>
</feature>
<keyword evidence="10 12" id="KW-0472">Membrane</keyword>
<dbReference type="EMBL" id="FO082268">
    <property type="protein sequence ID" value="CCO18414.1"/>
    <property type="molecule type" value="Genomic_DNA"/>
</dbReference>
<keyword evidence="5 12" id="KW-0812">Transmembrane</keyword>
<evidence type="ECO:0000313" key="14">
    <source>
        <dbReference type="Proteomes" id="UP000198341"/>
    </source>
</evidence>
<reference evidence="13 14" key="1">
    <citation type="submission" date="2011-10" db="EMBL/GenBank/DDBJ databases">
        <authorList>
            <person name="Genoscope - CEA"/>
        </authorList>
    </citation>
    <scope>NUCLEOTIDE SEQUENCE [LARGE SCALE GENOMIC DNA]</scope>
    <source>
        <strain evidence="13 14">RCC 1105</strain>
    </source>
</reference>
<protein>
    <submittedName>
        <fullName evidence="13">Uncharacterized protein</fullName>
    </submittedName>
</protein>
<dbReference type="PANTHER" id="PTHR14083">
    <property type="entry name" value="YIP1 INTERACTING FACTOR HOMOLOG YIF1 PROTEIN"/>
    <property type="match status" value="1"/>
</dbReference>
<proteinExistence type="inferred from homology"/>
<dbReference type="RefSeq" id="XP_007510069.1">
    <property type="nucleotide sequence ID" value="XM_007510007.1"/>
</dbReference>
<evidence type="ECO:0000256" key="4">
    <source>
        <dbReference type="ARBA" id="ARBA00022448"/>
    </source>
</evidence>
<keyword evidence="14" id="KW-1185">Reference proteome</keyword>
<evidence type="ECO:0000256" key="1">
    <source>
        <dbReference type="ARBA" id="ARBA00004477"/>
    </source>
</evidence>